<evidence type="ECO:0000256" key="2">
    <source>
        <dbReference type="ARBA" id="ARBA00005417"/>
    </source>
</evidence>
<dbReference type="EMBL" id="CP003059">
    <property type="protein sequence ID" value="AEP37273.1"/>
    <property type="molecule type" value="Genomic_DNA"/>
</dbReference>
<dbReference type="InterPro" id="IPR045865">
    <property type="entry name" value="ACT-like_dom_sf"/>
</dbReference>
<dbReference type="SUPFAM" id="SSF52540">
    <property type="entry name" value="P-loop containing nucleoside triphosphate hydrolases"/>
    <property type="match status" value="1"/>
</dbReference>
<dbReference type="GO" id="GO:0016887">
    <property type="term" value="F:ATP hydrolysis activity"/>
    <property type="evidence" value="ECO:0007669"/>
    <property type="project" value="InterPro"/>
</dbReference>
<evidence type="ECO:0000313" key="13">
    <source>
        <dbReference type="EMBL" id="AEP37273.1"/>
    </source>
</evidence>
<dbReference type="InterPro" id="IPR003439">
    <property type="entry name" value="ABC_transporter-like_ATP-bd"/>
</dbReference>
<keyword evidence="14" id="KW-1185">Reference proteome</keyword>
<comment type="function">
    <text evidence="1">Part of the ABC transporter FtsEX involved in cellular division. Important for assembly or stability of the septal ring.</text>
</comment>
<evidence type="ECO:0000256" key="8">
    <source>
        <dbReference type="ARBA" id="ARBA00022967"/>
    </source>
</evidence>
<dbReference type="Proteomes" id="UP000009284">
    <property type="component" value="Chromosome"/>
</dbReference>
<keyword evidence="10" id="KW-0472">Membrane</keyword>
<dbReference type="PANTHER" id="PTHR43166:SF30">
    <property type="entry name" value="METHIONINE IMPORT ATP-BINDING PROTEIN METN"/>
    <property type="match status" value="1"/>
</dbReference>
<dbReference type="InterPro" id="IPR017871">
    <property type="entry name" value="ABC_transporter-like_CS"/>
</dbReference>
<dbReference type="GO" id="GO:0005886">
    <property type="term" value="C:plasma membrane"/>
    <property type="evidence" value="ECO:0007669"/>
    <property type="project" value="UniProtKB-ARBA"/>
</dbReference>
<evidence type="ECO:0000256" key="9">
    <source>
        <dbReference type="ARBA" id="ARBA00022970"/>
    </source>
</evidence>
<keyword evidence="5" id="KW-1003">Cell membrane</keyword>
<dbReference type="AlphaFoldDB" id="G4QBS8"/>
<dbReference type="RefSeq" id="WP_014112164.1">
    <property type="nucleotide sequence ID" value="NC_016043.1"/>
</dbReference>
<dbReference type="Pfam" id="PF09383">
    <property type="entry name" value="NIL"/>
    <property type="match status" value="1"/>
</dbReference>
<accession>G4QBS8</accession>
<dbReference type="InterPro" id="IPR003593">
    <property type="entry name" value="AAA+_ATPase"/>
</dbReference>
<dbReference type="STRING" id="1008459.TASI_1535"/>
<reference evidence="13 14" key="2">
    <citation type="journal article" date="2012" name="PLoS ONE">
        <title>Genomic characterization of the taylorella genus.</title>
        <authorList>
            <person name="Hebert L."/>
            <person name="Moumen B."/>
            <person name="Pons N."/>
            <person name="Duquesne F."/>
            <person name="Breuil M.F."/>
            <person name="Goux D."/>
            <person name="Batto J.M."/>
            <person name="Laugier C."/>
            <person name="Renault P."/>
            <person name="Petry S."/>
        </authorList>
    </citation>
    <scope>NUCLEOTIDE SEQUENCE [LARGE SCALE GENOMIC DNA]</scope>
    <source>
        <strain evidence="13 14">MCE3</strain>
    </source>
</reference>
<dbReference type="InterPro" id="IPR041701">
    <property type="entry name" value="MetN_ABC"/>
</dbReference>
<dbReference type="CDD" id="cd03258">
    <property type="entry name" value="ABC_MetN_methionine_transporter"/>
    <property type="match status" value="1"/>
</dbReference>
<dbReference type="Gene3D" id="3.30.70.260">
    <property type="match status" value="1"/>
</dbReference>
<protein>
    <recommendedName>
        <fullName evidence="3">Cell division ATP-binding protein FtsE</fullName>
    </recommendedName>
</protein>
<reference key="1">
    <citation type="submission" date="2011-09" db="EMBL/GenBank/DDBJ databases">
        <title>Genomic characterization of the Taylorella genus.</title>
        <authorList>
            <person name="Hebert L."/>
            <person name="Moumen B."/>
            <person name="Pons N."/>
            <person name="Duquesne F."/>
            <person name="Breuil M.-F."/>
            <person name="Goux D."/>
            <person name="Batto J.-M."/>
            <person name="Renault P."/>
            <person name="Laugier C."/>
            <person name="Petry S."/>
        </authorList>
    </citation>
    <scope>NUCLEOTIDE SEQUENCE</scope>
    <source>
        <strain>MCE3</strain>
    </source>
</reference>
<evidence type="ECO:0000256" key="10">
    <source>
        <dbReference type="ARBA" id="ARBA00023136"/>
    </source>
</evidence>
<gene>
    <name evidence="13" type="ordered locus">TASI_1535</name>
</gene>
<evidence type="ECO:0000256" key="1">
    <source>
        <dbReference type="ARBA" id="ARBA00002579"/>
    </source>
</evidence>
<evidence type="ECO:0000259" key="12">
    <source>
        <dbReference type="PROSITE" id="PS50893"/>
    </source>
</evidence>
<dbReference type="GO" id="GO:0006865">
    <property type="term" value="P:amino acid transport"/>
    <property type="evidence" value="ECO:0007669"/>
    <property type="project" value="UniProtKB-KW"/>
</dbReference>
<keyword evidence="6" id="KW-0547">Nucleotide-binding</keyword>
<keyword evidence="8" id="KW-1278">Translocase</keyword>
<evidence type="ECO:0000256" key="4">
    <source>
        <dbReference type="ARBA" id="ARBA00022448"/>
    </source>
</evidence>
<evidence type="ECO:0000256" key="7">
    <source>
        <dbReference type="ARBA" id="ARBA00022840"/>
    </source>
</evidence>
<dbReference type="Gene3D" id="3.40.50.300">
    <property type="entry name" value="P-loop containing nucleotide triphosphate hydrolases"/>
    <property type="match status" value="1"/>
</dbReference>
<dbReference type="PANTHER" id="PTHR43166">
    <property type="entry name" value="AMINO ACID IMPORT ATP-BINDING PROTEIN"/>
    <property type="match status" value="1"/>
</dbReference>
<dbReference type="InterPro" id="IPR050086">
    <property type="entry name" value="MetN_ABC_transporter-like"/>
</dbReference>
<feature type="compositionally biased region" description="Low complexity" evidence="11">
    <location>
        <begin position="317"/>
        <end position="329"/>
    </location>
</feature>
<proteinExistence type="inferred from homology"/>
<dbReference type="FunFam" id="3.40.50.300:FF:000056">
    <property type="entry name" value="Cell division ATP-binding protein FtsE"/>
    <property type="match status" value="1"/>
</dbReference>
<feature type="region of interest" description="Disordered" evidence="11">
    <location>
        <begin position="312"/>
        <end position="340"/>
    </location>
</feature>
<evidence type="ECO:0000256" key="3">
    <source>
        <dbReference type="ARBA" id="ARBA00020019"/>
    </source>
</evidence>
<evidence type="ECO:0000256" key="11">
    <source>
        <dbReference type="SAM" id="MobiDB-lite"/>
    </source>
</evidence>
<dbReference type="OrthoDB" id="9802264at2"/>
<dbReference type="HOGENOM" id="CLU_000604_1_3_4"/>
<organism evidence="13 14">
    <name type="scientific">Taylorella asinigenitalis (strain MCE3)</name>
    <dbReference type="NCBI Taxonomy" id="1008459"/>
    <lineage>
        <taxon>Bacteria</taxon>
        <taxon>Pseudomonadati</taxon>
        <taxon>Pseudomonadota</taxon>
        <taxon>Betaproteobacteria</taxon>
        <taxon>Burkholderiales</taxon>
        <taxon>Alcaligenaceae</taxon>
        <taxon>Taylorella</taxon>
    </lineage>
</organism>
<dbReference type="InterPro" id="IPR027417">
    <property type="entry name" value="P-loop_NTPase"/>
</dbReference>
<evidence type="ECO:0000256" key="5">
    <source>
        <dbReference type="ARBA" id="ARBA00022475"/>
    </source>
</evidence>
<dbReference type="PROSITE" id="PS00211">
    <property type="entry name" value="ABC_TRANSPORTER_1"/>
    <property type="match status" value="1"/>
</dbReference>
<keyword evidence="7 13" id="KW-0067">ATP-binding</keyword>
<dbReference type="eggNOG" id="COG1135">
    <property type="taxonomic scope" value="Bacteria"/>
</dbReference>
<comment type="similarity">
    <text evidence="2">Belongs to the ABC transporter superfamily.</text>
</comment>
<dbReference type="GO" id="GO:0005524">
    <property type="term" value="F:ATP binding"/>
    <property type="evidence" value="ECO:0007669"/>
    <property type="project" value="UniProtKB-KW"/>
</dbReference>
<evidence type="ECO:0000256" key="6">
    <source>
        <dbReference type="ARBA" id="ARBA00022741"/>
    </source>
</evidence>
<dbReference type="KEGG" id="tas:TASI_1535"/>
<keyword evidence="4" id="KW-0813">Transport</keyword>
<dbReference type="SMART" id="SM00382">
    <property type="entry name" value="AAA"/>
    <property type="match status" value="1"/>
</dbReference>
<dbReference type="PROSITE" id="PS50893">
    <property type="entry name" value="ABC_TRANSPORTER_2"/>
    <property type="match status" value="1"/>
</dbReference>
<sequence>MIELKGIKKSFHTKEKVLHALQGIDLIINRGQVFGIIGRSGAGKSTLIRMINLLEKPTEGRVLIQGKDYTEASDSELRKLRQNIGMVFQHFNLLSSQTVLNNVLYPLKIANTPKSQAIERANHLLKLVGLEEHVHKYPSQLSGGQKQRVGIARALATQPEILLCDEATSALDPETTKSILALLNKINKELDITIVLITHSMDVVRNLCDEVAVIDKGLIVEQGDVVNVFLHPQHETTKALLSESGVDNESWQQFDSDIHDTVIRLTYHGKTAVEPLLSHLVSQLNLEFSILQGSVGFIKDTPFGQMVITVSEGQARPQTPQTPQNPQNNEGESQAALNEVSHGLSQNSITQLKQFFEQRNVDVEVLKQ</sequence>
<evidence type="ECO:0000313" key="14">
    <source>
        <dbReference type="Proteomes" id="UP000009284"/>
    </source>
</evidence>
<dbReference type="Pfam" id="PF00005">
    <property type="entry name" value="ABC_tran"/>
    <property type="match status" value="1"/>
</dbReference>
<keyword evidence="9" id="KW-0029">Amino-acid transport</keyword>
<dbReference type="SMART" id="SM00930">
    <property type="entry name" value="NIL"/>
    <property type="match status" value="1"/>
</dbReference>
<feature type="domain" description="ABC transporter" evidence="12">
    <location>
        <begin position="2"/>
        <end position="241"/>
    </location>
</feature>
<dbReference type="InterPro" id="IPR018449">
    <property type="entry name" value="NIL_domain"/>
</dbReference>
<dbReference type="SUPFAM" id="SSF55021">
    <property type="entry name" value="ACT-like"/>
    <property type="match status" value="1"/>
</dbReference>
<name>G4QBS8_TAYAM</name>